<proteinExistence type="predicted"/>
<name>A0A232EZC0_9HYME</name>
<comment type="caution">
    <text evidence="1">The sequence shown here is derived from an EMBL/GenBank/DDBJ whole genome shotgun (WGS) entry which is preliminary data.</text>
</comment>
<accession>A0A232EZC0</accession>
<dbReference type="EMBL" id="NNAY01001517">
    <property type="protein sequence ID" value="OXU23715.1"/>
    <property type="molecule type" value="Genomic_DNA"/>
</dbReference>
<dbReference type="Proteomes" id="UP000215335">
    <property type="component" value="Unassembled WGS sequence"/>
</dbReference>
<keyword evidence="2" id="KW-1185">Reference proteome</keyword>
<evidence type="ECO:0000313" key="2">
    <source>
        <dbReference type="Proteomes" id="UP000215335"/>
    </source>
</evidence>
<evidence type="ECO:0000313" key="1">
    <source>
        <dbReference type="EMBL" id="OXU23715.1"/>
    </source>
</evidence>
<organism evidence="1 2">
    <name type="scientific">Trichomalopsis sarcophagae</name>
    <dbReference type="NCBI Taxonomy" id="543379"/>
    <lineage>
        <taxon>Eukaryota</taxon>
        <taxon>Metazoa</taxon>
        <taxon>Ecdysozoa</taxon>
        <taxon>Arthropoda</taxon>
        <taxon>Hexapoda</taxon>
        <taxon>Insecta</taxon>
        <taxon>Pterygota</taxon>
        <taxon>Neoptera</taxon>
        <taxon>Endopterygota</taxon>
        <taxon>Hymenoptera</taxon>
        <taxon>Apocrita</taxon>
        <taxon>Proctotrupomorpha</taxon>
        <taxon>Chalcidoidea</taxon>
        <taxon>Pteromalidae</taxon>
        <taxon>Pteromalinae</taxon>
        <taxon>Trichomalopsis</taxon>
    </lineage>
</organism>
<reference evidence="1 2" key="1">
    <citation type="journal article" date="2017" name="Curr. Biol.">
        <title>The Evolution of Venom by Co-option of Single-Copy Genes.</title>
        <authorList>
            <person name="Martinson E.O."/>
            <person name="Mrinalini"/>
            <person name="Kelkar Y.D."/>
            <person name="Chang C.H."/>
            <person name="Werren J.H."/>
        </authorList>
    </citation>
    <scope>NUCLEOTIDE SEQUENCE [LARGE SCALE GENOMIC DNA]</scope>
    <source>
        <strain evidence="1 2">Alberta</strain>
        <tissue evidence="1">Whole body</tissue>
    </source>
</reference>
<sequence>MVVVVYCLREELLIWRVSSVISRPAGR</sequence>
<gene>
    <name evidence="1" type="ORF">TSAR_016763</name>
</gene>
<protein>
    <submittedName>
        <fullName evidence="1">Uncharacterized protein</fullName>
    </submittedName>
</protein>
<dbReference type="AlphaFoldDB" id="A0A232EZC0"/>